<reference evidence="2 3" key="1">
    <citation type="submission" date="2019-07" db="EMBL/GenBank/DDBJ databases">
        <title>Genomic Encyclopedia of Archaeal and Bacterial Type Strains, Phase II (KMG-II): from individual species to whole genera.</title>
        <authorList>
            <person name="Goeker M."/>
        </authorList>
    </citation>
    <scope>NUCLEOTIDE SEQUENCE [LARGE SCALE GENOMIC DNA]</scope>
    <source>
        <strain evidence="2 3">DSM 18850</strain>
    </source>
</reference>
<proteinExistence type="predicted"/>
<comment type="caution">
    <text evidence="2">The sequence shown here is derived from an EMBL/GenBank/DDBJ whole genome shotgun (WGS) entry which is preliminary data.</text>
</comment>
<dbReference type="AlphaFoldDB" id="A0A5S5DMK9"/>
<name>A0A5S5DMK9_9SPHI</name>
<dbReference type="EMBL" id="VNHX01000005">
    <property type="protein sequence ID" value="TYP96628.1"/>
    <property type="molecule type" value="Genomic_DNA"/>
</dbReference>
<dbReference type="Proteomes" id="UP000325105">
    <property type="component" value="Unassembled WGS sequence"/>
</dbReference>
<evidence type="ECO:0000313" key="2">
    <source>
        <dbReference type="EMBL" id="TYP96628.1"/>
    </source>
</evidence>
<dbReference type="Gene3D" id="2.40.160.20">
    <property type="match status" value="1"/>
</dbReference>
<dbReference type="RefSeq" id="WP_148908018.1">
    <property type="nucleotide sequence ID" value="NZ_VNHX01000005.1"/>
</dbReference>
<keyword evidence="3" id="KW-1185">Reference proteome</keyword>
<evidence type="ECO:0000256" key="1">
    <source>
        <dbReference type="SAM" id="SignalP"/>
    </source>
</evidence>
<dbReference type="SUPFAM" id="SSF56925">
    <property type="entry name" value="OMPA-like"/>
    <property type="match status" value="1"/>
</dbReference>
<organism evidence="2 3">
    <name type="scientific">Sphingobacterium allocomposti</name>
    <dbReference type="NCBI Taxonomy" id="415956"/>
    <lineage>
        <taxon>Bacteria</taxon>
        <taxon>Pseudomonadati</taxon>
        <taxon>Bacteroidota</taxon>
        <taxon>Sphingobacteriia</taxon>
        <taxon>Sphingobacteriales</taxon>
        <taxon>Sphingobacteriaceae</taxon>
        <taxon>Sphingobacterium</taxon>
    </lineage>
</organism>
<feature type="chain" id="PRO_5024277263" description="Outer membrane protein with beta-barrel domain" evidence="1">
    <location>
        <begin position="24"/>
        <end position="172"/>
    </location>
</feature>
<evidence type="ECO:0000313" key="3">
    <source>
        <dbReference type="Proteomes" id="UP000325105"/>
    </source>
</evidence>
<accession>A0A5S5DMK9</accession>
<sequence length="172" mass="18169">MINIKKIACFTLAGILYATGSFAQSFQKGDRTLQVGVGIGGGFGIPVGLGYEHAVSDRIGIGAYAAFSTERESFGGYGNWRYTHILAAARGAYHIPVKSTKFDPYAGILLGYNIATVKWDGADEAPISASAGGFLWGAYVGSKYWFSDKIGAFAEVGYGLGVLNAGITFKLN</sequence>
<dbReference type="OrthoDB" id="1118003at2"/>
<evidence type="ECO:0008006" key="4">
    <source>
        <dbReference type="Google" id="ProtNLM"/>
    </source>
</evidence>
<keyword evidence="1" id="KW-0732">Signal</keyword>
<protein>
    <recommendedName>
        <fullName evidence="4">Outer membrane protein with beta-barrel domain</fullName>
    </recommendedName>
</protein>
<feature type="signal peptide" evidence="1">
    <location>
        <begin position="1"/>
        <end position="23"/>
    </location>
</feature>
<gene>
    <name evidence="2" type="ORF">BC792_105119</name>
</gene>
<dbReference type="InterPro" id="IPR011250">
    <property type="entry name" value="OMP/PagP_B-barrel"/>
</dbReference>